<proteinExistence type="predicted"/>
<protein>
    <recommendedName>
        <fullName evidence="3">Phosphodiesterase</fullName>
    </recommendedName>
</protein>
<dbReference type="EMBL" id="MN079105">
    <property type="protein sequence ID" value="QEA05594.1"/>
    <property type="molecule type" value="Genomic_DNA"/>
</dbReference>
<organism evidence="2">
    <name type="scientific">uncultured organism</name>
    <dbReference type="NCBI Taxonomy" id="155900"/>
    <lineage>
        <taxon>unclassified sequences</taxon>
        <taxon>environmental samples</taxon>
    </lineage>
</organism>
<evidence type="ECO:0008006" key="3">
    <source>
        <dbReference type="Google" id="ProtNLM"/>
    </source>
</evidence>
<gene>
    <name evidence="2" type="ORF">KBTEX_01917</name>
</gene>
<accession>A0A5B8RDN2</accession>
<name>A0A5B8RDN2_9ZZZZ</name>
<sequence length="88" mass="9832">MPRVFLAVLLLASVVVPASAETLLLDQVEATKGVGPHNGVTMETVRERYGEPQTREGPVGEPPITRWQYDGFAVYFERNLVIHTVVRR</sequence>
<feature type="region of interest" description="Disordered" evidence="1">
    <location>
        <begin position="35"/>
        <end position="62"/>
    </location>
</feature>
<dbReference type="AlphaFoldDB" id="A0A5B8RDN2"/>
<reference evidence="2" key="1">
    <citation type="submission" date="2019-06" db="EMBL/GenBank/DDBJ databases">
        <authorList>
            <person name="Murdoch R.W."/>
            <person name="Fathepure B."/>
        </authorList>
    </citation>
    <scope>NUCLEOTIDE SEQUENCE</scope>
</reference>
<evidence type="ECO:0000313" key="2">
    <source>
        <dbReference type="EMBL" id="QEA05594.1"/>
    </source>
</evidence>
<feature type="compositionally biased region" description="Basic and acidic residues" evidence="1">
    <location>
        <begin position="44"/>
        <end position="54"/>
    </location>
</feature>
<evidence type="ECO:0000256" key="1">
    <source>
        <dbReference type="SAM" id="MobiDB-lite"/>
    </source>
</evidence>